<evidence type="ECO:0000313" key="6">
    <source>
        <dbReference type="Proteomes" id="UP001605036"/>
    </source>
</evidence>
<dbReference type="PANTHER" id="PTHR10122:SF0">
    <property type="entry name" value="CYTOCHROME C OXIDASE SUBUNIT 5B, ISOFORM A-RELATED"/>
    <property type="match status" value="1"/>
</dbReference>
<protein>
    <recommendedName>
        <fullName evidence="7">Cytochrome c oxidase subunit Vb</fullName>
    </recommendedName>
</protein>
<dbReference type="AlphaFoldDB" id="A0ABD1YBJ6"/>
<evidence type="ECO:0000313" key="5">
    <source>
        <dbReference type="EMBL" id="KAL2624131.1"/>
    </source>
</evidence>
<keyword evidence="6" id="KW-1185">Reference proteome</keyword>
<keyword evidence="2 4" id="KW-0862">Zinc</keyword>
<dbReference type="Gene3D" id="2.60.11.10">
    <property type="entry name" value="Cytochrome c oxidase, subunit Vb"/>
    <property type="match status" value="1"/>
</dbReference>
<evidence type="ECO:0008006" key="7">
    <source>
        <dbReference type="Google" id="ProtNLM"/>
    </source>
</evidence>
<feature type="binding site" evidence="4">
    <location>
        <position position="115"/>
    </location>
    <ligand>
        <name>Zn(2+)</name>
        <dbReference type="ChEBI" id="CHEBI:29105"/>
    </ligand>
</feature>
<dbReference type="Pfam" id="PF01215">
    <property type="entry name" value="COX5B"/>
    <property type="match status" value="1"/>
</dbReference>
<evidence type="ECO:0000256" key="3">
    <source>
        <dbReference type="ARBA" id="ARBA00061018"/>
    </source>
</evidence>
<accession>A0ABD1YBJ6</accession>
<dbReference type="PROSITE" id="PS51359">
    <property type="entry name" value="COX5B_2"/>
    <property type="match status" value="1"/>
</dbReference>
<proteinExistence type="inferred from homology"/>
<dbReference type="FunFam" id="2.60.11.10:FF:000002">
    <property type="entry name" value="Cytochrome c oxidase subunit Vb"/>
    <property type="match status" value="1"/>
</dbReference>
<feature type="binding site" evidence="4">
    <location>
        <position position="142"/>
    </location>
    <ligand>
        <name>Zn(2+)</name>
        <dbReference type="ChEBI" id="CHEBI:29105"/>
    </ligand>
</feature>
<keyword evidence="1 4" id="KW-0479">Metal-binding</keyword>
<dbReference type="GO" id="GO:0046872">
    <property type="term" value="F:metal ion binding"/>
    <property type="evidence" value="ECO:0007669"/>
    <property type="project" value="UniProtKB-KW"/>
</dbReference>
<evidence type="ECO:0000256" key="4">
    <source>
        <dbReference type="PIRSR" id="PIRSR602124-2"/>
    </source>
</evidence>
<comment type="similarity">
    <text evidence="3">Belongs to the cytochrome c oxidase subunit 5B (TC 3.D.4.11) family.</text>
</comment>
<reference evidence="5 6" key="1">
    <citation type="submission" date="2024-09" db="EMBL/GenBank/DDBJ databases">
        <title>Chromosome-scale assembly of Riccia fluitans.</title>
        <authorList>
            <person name="Paukszto L."/>
            <person name="Sawicki J."/>
            <person name="Karawczyk K."/>
            <person name="Piernik-Szablinska J."/>
            <person name="Szczecinska M."/>
            <person name="Mazdziarz M."/>
        </authorList>
    </citation>
    <scope>NUCLEOTIDE SEQUENCE [LARGE SCALE GENOMIC DNA]</scope>
    <source>
        <strain evidence="5">Rf_01</strain>
        <tissue evidence="5">Aerial parts of the thallus</tissue>
    </source>
</reference>
<dbReference type="EMBL" id="JBHFFA010000005">
    <property type="protein sequence ID" value="KAL2624131.1"/>
    <property type="molecule type" value="Genomic_DNA"/>
</dbReference>
<dbReference type="SUPFAM" id="SSF57802">
    <property type="entry name" value="Rubredoxin-like"/>
    <property type="match status" value="1"/>
</dbReference>
<evidence type="ECO:0000256" key="1">
    <source>
        <dbReference type="ARBA" id="ARBA00022723"/>
    </source>
</evidence>
<organism evidence="5 6">
    <name type="scientific">Riccia fluitans</name>
    <dbReference type="NCBI Taxonomy" id="41844"/>
    <lineage>
        <taxon>Eukaryota</taxon>
        <taxon>Viridiplantae</taxon>
        <taxon>Streptophyta</taxon>
        <taxon>Embryophyta</taxon>
        <taxon>Marchantiophyta</taxon>
        <taxon>Marchantiopsida</taxon>
        <taxon>Marchantiidae</taxon>
        <taxon>Marchantiales</taxon>
        <taxon>Ricciaceae</taxon>
        <taxon>Riccia</taxon>
    </lineage>
</organism>
<dbReference type="PANTHER" id="PTHR10122">
    <property type="entry name" value="CYTOCHROME C OXIDASE SUBUNIT 5B, MITOCHONDRIAL"/>
    <property type="match status" value="1"/>
</dbReference>
<feature type="binding site" evidence="4">
    <location>
        <position position="124"/>
    </location>
    <ligand>
        <name>Zn(2+)</name>
        <dbReference type="ChEBI" id="CHEBI:29105"/>
    </ligand>
</feature>
<comment type="caution">
    <text evidence="5">The sequence shown here is derived from an EMBL/GenBank/DDBJ whole genome shotgun (WGS) entry which is preliminary data.</text>
</comment>
<dbReference type="InterPro" id="IPR036972">
    <property type="entry name" value="Cyt_c_oxidase_su5b_sf"/>
</dbReference>
<sequence>MLRCVGSRVSRLVSTRVLSVAPALTDEFAGIAGGFFQRQFVSSLRWFNSRYALSATHGTDESGDFGIATGMELEELLAQKKGLKRFDLDPPRGPFGTKDDPAIVESAFDERIVGCSGGVGEDEHDVVWFKLKKGESYECTVCTQVFQLNVVGEGGLPGVHH</sequence>
<dbReference type="Proteomes" id="UP001605036">
    <property type="component" value="Unassembled WGS sequence"/>
</dbReference>
<dbReference type="InterPro" id="IPR002124">
    <property type="entry name" value="Cyt_c_oxidase_su5b"/>
</dbReference>
<name>A0ABD1YBJ6_9MARC</name>
<feature type="binding site" evidence="4">
    <location>
        <position position="139"/>
    </location>
    <ligand>
        <name>Zn(2+)</name>
        <dbReference type="ChEBI" id="CHEBI:29105"/>
    </ligand>
</feature>
<gene>
    <name evidence="5" type="ORF">R1flu_008376</name>
</gene>
<dbReference type="CDD" id="cd00924">
    <property type="entry name" value="Cyt_c_Oxidase_Vb"/>
    <property type="match status" value="1"/>
</dbReference>
<evidence type="ECO:0000256" key="2">
    <source>
        <dbReference type="ARBA" id="ARBA00022833"/>
    </source>
</evidence>